<gene>
    <name evidence="2" type="ORF">Q3V30_08120</name>
</gene>
<dbReference type="GO" id="GO:0017168">
    <property type="term" value="F:5-oxoprolinase (ATP-hydrolyzing) activity"/>
    <property type="evidence" value="ECO:0007669"/>
    <property type="project" value="TreeGrafter"/>
</dbReference>
<dbReference type="GO" id="GO:0006749">
    <property type="term" value="P:glutathione metabolic process"/>
    <property type="evidence" value="ECO:0007669"/>
    <property type="project" value="TreeGrafter"/>
</dbReference>
<name>A0AA50DQR1_9GAMM</name>
<dbReference type="Pfam" id="PF02538">
    <property type="entry name" value="Hydantoinase_B"/>
    <property type="match status" value="1"/>
</dbReference>
<protein>
    <submittedName>
        <fullName evidence="2">Hydantoinase B/oxoprolinase family protein</fullName>
    </submittedName>
</protein>
<evidence type="ECO:0000259" key="1">
    <source>
        <dbReference type="Pfam" id="PF02538"/>
    </source>
</evidence>
<dbReference type="InterPro" id="IPR045079">
    <property type="entry name" value="Oxoprolinase-like"/>
</dbReference>
<dbReference type="Proteomes" id="UP001228139">
    <property type="component" value="Chromosome"/>
</dbReference>
<dbReference type="RefSeq" id="WP_306212111.1">
    <property type="nucleotide sequence ID" value="NZ_CP132353.1"/>
</dbReference>
<dbReference type="GO" id="GO:0005829">
    <property type="term" value="C:cytosol"/>
    <property type="evidence" value="ECO:0007669"/>
    <property type="project" value="TreeGrafter"/>
</dbReference>
<dbReference type="KEGG" id="epi:Q3V30_08120"/>
<dbReference type="InterPro" id="IPR003692">
    <property type="entry name" value="Hydantoinase_B"/>
</dbReference>
<proteinExistence type="predicted"/>
<dbReference type="AlphaFoldDB" id="A0AA50DQR1"/>
<feature type="domain" description="Hydantoinase B/oxoprolinase" evidence="1">
    <location>
        <begin position="7"/>
        <end position="527"/>
    </location>
</feature>
<accession>A0AA50DQR1</accession>
<reference evidence="2 3" key="1">
    <citation type="submission" date="2023-07" db="EMBL/GenBank/DDBJ databases">
        <title>Pathogenic bacteria of pear tree diseases.</title>
        <authorList>
            <person name="Zhang Z."/>
            <person name="He L."/>
            <person name="Huang R."/>
        </authorList>
    </citation>
    <scope>NUCLEOTIDE SEQUENCE [LARGE SCALE GENOMIC DNA]</scope>
    <source>
        <strain evidence="2 3">DE2</strain>
    </source>
</reference>
<dbReference type="EMBL" id="CP132353">
    <property type="protein sequence ID" value="WLS80431.1"/>
    <property type="molecule type" value="Genomic_DNA"/>
</dbReference>
<keyword evidence="3" id="KW-1185">Reference proteome</keyword>
<organism evidence="2 3">
    <name type="scientific">Erwinia pyri</name>
    <dbReference type="NCBI Taxonomy" id="3062598"/>
    <lineage>
        <taxon>Bacteria</taxon>
        <taxon>Pseudomonadati</taxon>
        <taxon>Pseudomonadota</taxon>
        <taxon>Gammaproteobacteria</taxon>
        <taxon>Enterobacterales</taxon>
        <taxon>Erwiniaceae</taxon>
        <taxon>Erwinia</taxon>
    </lineage>
</organism>
<sequence length="661" mass="70790">MAIDGRNLQILANYCAAAADAMAFTLMRTAHSTFVKETEDFSCQIVSRSGMAFASPRSFGAPWYSGIDYGPVLTLIDSYQQGDICITNDSYAGNVATHSPDIHIWKPVFHDGEIVCFVVGHIHNTDVGGAVPASLSRSLTDIVQEGVRIPPLKIITGGKLNEEVAKIMRLNVRAAEQNWGDFNAQIASVNIGERKVQEIIARFGVEDFLSGIEGMLDYAEKQARAVIATIPDGDYFYADYADEDSEGGYPCRIAVTLRVKGEQLELDYTGSDPQLMSSLNMPTGGRERHPLALVGVTYVLSTLDRKLLLNAGTLRPTRAILPPGTIMNCEAPAAVGMRSLTCAMSQIATLGAFSLAMPDRLPANSPGGNAIMNIRTVDRHNRTVVASLGPVGGGSGGTPKHDGPEGSGGLSAFLKNTPIEINEAEVPVQFLRYGLACDSAGAGEYRGGLATEMVFRVFAPNTTITARNRNRSVFASAGTLGGKSGSLSWFRTQSADGKITEHGNTDVIHCGPGDVVTVKGPGAGGYGLAKNRRPAAVLNDVKCGFVSLAAARNDYGVAIVEGETDLSDTVRLRAAMPETAGEHFDIGPARQAFEALWTQQRYRLLTSFLADRPIVWRYFLKHQIFAAVAAGELADLPVEEQMESLFKGVLARFPALQGEPI</sequence>
<evidence type="ECO:0000313" key="2">
    <source>
        <dbReference type="EMBL" id="WLS80431.1"/>
    </source>
</evidence>
<dbReference type="PANTHER" id="PTHR11365:SF23">
    <property type="entry name" value="HYPOTHETICAL 5-OXOPROLINASE (EUROFUNG)-RELATED"/>
    <property type="match status" value="1"/>
</dbReference>
<evidence type="ECO:0000313" key="3">
    <source>
        <dbReference type="Proteomes" id="UP001228139"/>
    </source>
</evidence>
<dbReference type="PANTHER" id="PTHR11365">
    <property type="entry name" value="5-OXOPROLINASE RELATED"/>
    <property type="match status" value="1"/>
</dbReference>